<dbReference type="Gene3D" id="2.40.70.10">
    <property type="entry name" value="Acid Proteases"/>
    <property type="match status" value="1"/>
</dbReference>
<reference evidence="3 4" key="2">
    <citation type="submission" date="2018-11" db="EMBL/GenBank/DDBJ databases">
        <authorList>
            <consortium name="Pathogen Informatics"/>
        </authorList>
    </citation>
    <scope>NUCLEOTIDE SEQUENCE [LARGE SCALE GENOMIC DNA]</scope>
</reference>
<gene>
    <name evidence="3" type="ORF">ASIM_LOCUS18183</name>
</gene>
<dbReference type="GO" id="GO:0004190">
    <property type="term" value="F:aspartic-type endopeptidase activity"/>
    <property type="evidence" value="ECO:0007669"/>
    <property type="project" value="InterPro"/>
</dbReference>
<dbReference type="PANTHER" id="PTHR47966:SF44">
    <property type="entry name" value="PEPTIDASE A1 DOMAIN-CONTAINING PROTEIN"/>
    <property type="match status" value="1"/>
</dbReference>
<dbReference type="InterPro" id="IPR001461">
    <property type="entry name" value="Aspartic_peptidase_A1"/>
</dbReference>
<dbReference type="OrthoDB" id="5790032at2759"/>
<dbReference type="SUPFAM" id="SSF50630">
    <property type="entry name" value="Acid proteases"/>
    <property type="match status" value="1"/>
</dbReference>
<dbReference type="PROSITE" id="PS51767">
    <property type="entry name" value="PEPTIDASE_A1"/>
    <property type="match status" value="1"/>
</dbReference>
<organism evidence="5">
    <name type="scientific">Anisakis simplex</name>
    <name type="common">Herring worm</name>
    <dbReference type="NCBI Taxonomy" id="6269"/>
    <lineage>
        <taxon>Eukaryota</taxon>
        <taxon>Metazoa</taxon>
        <taxon>Ecdysozoa</taxon>
        <taxon>Nematoda</taxon>
        <taxon>Chromadorea</taxon>
        <taxon>Rhabditida</taxon>
        <taxon>Spirurina</taxon>
        <taxon>Ascaridomorpha</taxon>
        <taxon>Ascaridoidea</taxon>
        <taxon>Anisakidae</taxon>
        <taxon>Anisakis</taxon>
        <taxon>Anisakis simplex complex</taxon>
    </lineage>
</organism>
<dbReference type="GO" id="GO:0006508">
    <property type="term" value="P:proteolysis"/>
    <property type="evidence" value="ECO:0007669"/>
    <property type="project" value="InterPro"/>
</dbReference>
<sequence length="90" mass="10220">MAAFDMFLSNCTGYTENIKIEIGDHTYEIEPINYIVEVESGTCALTMFTMDSMGFGPQFILGDPFIRSYCNIHDFGKKRIGFAKPKQPQH</sequence>
<reference evidence="5" key="1">
    <citation type="submission" date="2017-02" db="UniProtKB">
        <authorList>
            <consortium name="WormBaseParasite"/>
        </authorList>
    </citation>
    <scope>IDENTIFICATION</scope>
</reference>
<protein>
    <submittedName>
        <fullName evidence="5">Peptidase A1 domain-containing protein</fullName>
    </submittedName>
</protein>
<feature type="domain" description="Peptidase A1" evidence="2">
    <location>
        <begin position="1"/>
        <end position="83"/>
    </location>
</feature>
<evidence type="ECO:0000313" key="5">
    <source>
        <dbReference type="WBParaSite" id="ASIM_0001878701-mRNA-1"/>
    </source>
</evidence>
<dbReference type="InterPro" id="IPR021109">
    <property type="entry name" value="Peptidase_aspartic_dom_sf"/>
</dbReference>
<dbReference type="PANTHER" id="PTHR47966">
    <property type="entry name" value="BETA-SITE APP-CLEAVING ENZYME, ISOFORM A-RELATED"/>
    <property type="match status" value="1"/>
</dbReference>
<proteinExistence type="inferred from homology"/>
<dbReference type="GO" id="GO:0005764">
    <property type="term" value="C:lysosome"/>
    <property type="evidence" value="ECO:0007669"/>
    <property type="project" value="TreeGrafter"/>
</dbReference>
<dbReference type="InterPro" id="IPR033121">
    <property type="entry name" value="PEPTIDASE_A1"/>
</dbReference>
<dbReference type="EMBL" id="UYRR01035148">
    <property type="protein sequence ID" value="VDK63708.1"/>
    <property type="molecule type" value="Genomic_DNA"/>
</dbReference>
<evidence type="ECO:0000313" key="3">
    <source>
        <dbReference type="EMBL" id="VDK63708.1"/>
    </source>
</evidence>
<dbReference type="WBParaSite" id="ASIM_0001878701-mRNA-1">
    <property type="protein sequence ID" value="ASIM_0001878701-mRNA-1"/>
    <property type="gene ID" value="ASIM_0001878701"/>
</dbReference>
<dbReference type="Proteomes" id="UP000267096">
    <property type="component" value="Unassembled WGS sequence"/>
</dbReference>
<evidence type="ECO:0000256" key="1">
    <source>
        <dbReference type="ARBA" id="ARBA00007447"/>
    </source>
</evidence>
<comment type="similarity">
    <text evidence="1">Belongs to the peptidase A1 family.</text>
</comment>
<name>A0A0M3KCT5_ANISI</name>
<evidence type="ECO:0000313" key="4">
    <source>
        <dbReference type="Proteomes" id="UP000267096"/>
    </source>
</evidence>
<evidence type="ECO:0000259" key="2">
    <source>
        <dbReference type="PROSITE" id="PS51767"/>
    </source>
</evidence>
<keyword evidence="4" id="KW-1185">Reference proteome</keyword>
<dbReference type="Pfam" id="PF00026">
    <property type="entry name" value="Asp"/>
    <property type="match status" value="1"/>
</dbReference>
<dbReference type="AlphaFoldDB" id="A0A0M3KCT5"/>
<accession>A0A0M3KCT5</accession>